<evidence type="ECO:0000313" key="3">
    <source>
        <dbReference type="Proteomes" id="UP000826656"/>
    </source>
</evidence>
<dbReference type="EMBL" id="JAIVGD010000026">
    <property type="protein sequence ID" value="KAH0740457.1"/>
    <property type="molecule type" value="Genomic_DNA"/>
</dbReference>
<comment type="caution">
    <text evidence="2">The sequence shown here is derived from an EMBL/GenBank/DDBJ whole genome shotgun (WGS) entry which is preliminary data.</text>
</comment>
<organism evidence="2 3">
    <name type="scientific">Solanum tuberosum</name>
    <name type="common">Potato</name>
    <dbReference type="NCBI Taxonomy" id="4113"/>
    <lineage>
        <taxon>Eukaryota</taxon>
        <taxon>Viridiplantae</taxon>
        <taxon>Streptophyta</taxon>
        <taxon>Embryophyta</taxon>
        <taxon>Tracheophyta</taxon>
        <taxon>Spermatophyta</taxon>
        <taxon>Magnoliopsida</taxon>
        <taxon>eudicotyledons</taxon>
        <taxon>Gunneridae</taxon>
        <taxon>Pentapetalae</taxon>
        <taxon>asterids</taxon>
        <taxon>lamiids</taxon>
        <taxon>Solanales</taxon>
        <taxon>Solanaceae</taxon>
        <taxon>Solanoideae</taxon>
        <taxon>Solaneae</taxon>
        <taxon>Solanum</taxon>
    </lineage>
</organism>
<feature type="region of interest" description="Disordered" evidence="1">
    <location>
        <begin position="1"/>
        <end position="33"/>
    </location>
</feature>
<sequence>MKKVNVKHENLDESIESSTTPNKEKNVSPIGYRNSSTLQVENEKLDHVTIKEEEETDMWISRIVVLEFSKPFKDPCYVTGYHEKRPLNILIFVGGTETNHIFIDESLANKLGYDSYPIKPRTINWAFGKRVTSRTCNNFQVTVQNALFNVKLYLLPLSSN</sequence>
<name>A0ABQ7U0H1_SOLTU</name>
<accession>A0ABQ7U0H1</accession>
<evidence type="ECO:0000313" key="2">
    <source>
        <dbReference type="EMBL" id="KAH0740457.1"/>
    </source>
</evidence>
<keyword evidence="3" id="KW-1185">Reference proteome</keyword>
<evidence type="ECO:0000256" key="1">
    <source>
        <dbReference type="SAM" id="MobiDB-lite"/>
    </source>
</evidence>
<feature type="compositionally biased region" description="Basic and acidic residues" evidence="1">
    <location>
        <begin position="1"/>
        <end position="11"/>
    </location>
</feature>
<gene>
    <name evidence="2" type="ORF">KY290_033500</name>
</gene>
<reference evidence="2 3" key="1">
    <citation type="journal article" date="2021" name="bioRxiv">
        <title>Chromosome-scale and haplotype-resolved genome assembly of a tetraploid potato cultivar.</title>
        <authorList>
            <person name="Sun H."/>
            <person name="Jiao W.-B."/>
            <person name="Krause K."/>
            <person name="Campoy J.A."/>
            <person name="Goel M."/>
            <person name="Folz-Donahue K."/>
            <person name="Kukat C."/>
            <person name="Huettel B."/>
            <person name="Schneeberger K."/>
        </authorList>
    </citation>
    <scope>NUCLEOTIDE SEQUENCE [LARGE SCALE GENOMIC DNA]</scope>
    <source>
        <strain evidence="2">SolTubOtavaFocal</strain>
        <tissue evidence="2">Leaves</tissue>
    </source>
</reference>
<proteinExistence type="predicted"/>
<protein>
    <submittedName>
        <fullName evidence="2">Uncharacterized protein</fullName>
    </submittedName>
</protein>
<dbReference type="Proteomes" id="UP000826656">
    <property type="component" value="Unassembled WGS sequence"/>
</dbReference>